<evidence type="ECO:0000313" key="4">
    <source>
        <dbReference type="Proteomes" id="UP000324897"/>
    </source>
</evidence>
<feature type="domain" description="F-box" evidence="1">
    <location>
        <begin position="6"/>
        <end position="44"/>
    </location>
</feature>
<keyword evidence="4" id="KW-1185">Reference proteome</keyword>
<dbReference type="PANTHER" id="PTHR31900">
    <property type="entry name" value="F-BOX/RNI SUPERFAMILY PROTEIN-RELATED"/>
    <property type="match status" value="1"/>
</dbReference>
<dbReference type="InterPro" id="IPR001810">
    <property type="entry name" value="F-box_dom"/>
</dbReference>
<dbReference type="AlphaFoldDB" id="A0A5J9UL02"/>
<sequence>MACDLLSSLCDGVLARILSLLPADEAARAAVLSRLWRYIFSAVDVLSFKETADRPIPPWEDGDWSSPSSYGRPDEDPHYIPCEPFALRVCAAIGSRHRGRRVPVAPLRALRVAFKEFEGNDAKSAPAVDWWLSHAAYQSGEELLVDLRFDVKPLCDRVYATVNEDIEVPDHEDNMEEEEDSDDDMVVEEQFASTEYFVPSFLFRCATLRTLRIGPCRLNPPATISLPSLDTMHLIRVTDQNATIKRLVSGCPRLADLTLEACNNVTKLSVCDTTRLRRVALRCCHNLKTVAADLTELRTFEYRGGVPPPKFRRSMDNPSRITSCVLDFCGWEITDPGALVSLRNFFHLFASARHLELKSARLGAGVSHGVFSRSPALPIFASLRELELTGILHNEDTATVATVTRILERTPSLEILSLFFLPEPLKERDQYRHYSNEDIFNEHCLKYDRYASLVVPVSMEIPCLRKRTKEINFVHYQGALAQRRLAKFLLRNAPMVAEVCCEFAKGPLTMQTQLMEEIRGWVLNKSANMITIMVIARKRERFKMQGIELWSGIHDLLQAEKRDDAAL</sequence>
<reference evidence="3 4" key="1">
    <citation type="journal article" date="2019" name="Sci. Rep.">
        <title>A high-quality genome of Eragrostis curvula grass provides insights into Poaceae evolution and supports new strategies to enhance forage quality.</title>
        <authorList>
            <person name="Carballo J."/>
            <person name="Santos B.A.C.M."/>
            <person name="Zappacosta D."/>
            <person name="Garbus I."/>
            <person name="Selva J.P."/>
            <person name="Gallo C.A."/>
            <person name="Diaz A."/>
            <person name="Albertini E."/>
            <person name="Caccamo M."/>
            <person name="Echenique V."/>
        </authorList>
    </citation>
    <scope>NUCLEOTIDE SEQUENCE [LARGE SCALE GENOMIC DNA]</scope>
    <source>
        <strain evidence="4">cv. Victoria</strain>
        <tissue evidence="3">Leaf</tissue>
    </source>
</reference>
<accession>A0A5J9UL02</accession>
<evidence type="ECO:0008006" key="5">
    <source>
        <dbReference type="Google" id="ProtNLM"/>
    </source>
</evidence>
<dbReference type="EMBL" id="RWGY01000013">
    <property type="protein sequence ID" value="TVU23937.1"/>
    <property type="molecule type" value="Genomic_DNA"/>
</dbReference>
<evidence type="ECO:0000259" key="2">
    <source>
        <dbReference type="Pfam" id="PF24758"/>
    </source>
</evidence>
<dbReference type="InterPro" id="IPR032675">
    <property type="entry name" value="LRR_dom_sf"/>
</dbReference>
<feature type="non-terminal residue" evidence="3">
    <location>
        <position position="1"/>
    </location>
</feature>
<organism evidence="3 4">
    <name type="scientific">Eragrostis curvula</name>
    <name type="common">weeping love grass</name>
    <dbReference type="NCBI Taxonomy" id="38414"/>
    <lineage>
        <taxon>Eukaryota</taxon>
        <taxon>Viridiplantae</taxon>
        <taxon>Streptophyta</taxon>
        <taxon>Embryophyta</taxon>
        <taxon>Tracheophyta</taxon>
        <taxon>Spermatophyta</taxon>
        <taxon>Magnoliopsida</taxon>
        <taxon>Liliopsida</taxon>
        <taxon>Poales</taxon>
        <taxon>Poaceae</taxon>
        <taxon>PACMAD clade</taxon>
        <taxon>Chloridoideae</taxon>
        <taxon>Eragrostideae</taxon>
        <taxon>Eragrostidinae</taxon>
        <taxon>Eragrostis</taxon>
    </lineage>
</organism>
<dbReference type="SUPFAM" id="SSF81383">
    <property type="entry name" value="F-box domain"/>
    <property type="match status" value="1"/>
</dbReference>
<proteinExistence type="predicted"/>
<evidence type="ECO:0000313" key="3">
    <source>
        <dbReference type="EMBL" id="TVU23937.1"/>
    </source>
</evidence>
<dbReference type="Pfam" id="PF00646">
    <property type="entry name" value="F-box"/>
    <property type="match status" value="1"/>
</dbReference>
<dbReference type="Proteomes" id="UP000324897">
    <property type="component" value="Chromosome 2"/>
</dbReference>
<dbReference type="Gramene" id="TVU23937">
    <property type="protein sequence ID" value="TVU23937"/>
    <property type="gene ID" value="EJB05_26326"/>
</dbReference>
<feature type="domain" description="F-box/LRR-repeat protein 15/At3g58940/PEG3-like LRR" evidence="2">
    <location>
        <begin position="192"/>
        <end position="293"/>
    </location>
</feature>
<evidence type="ECO:0000259" key="1">
    <source>
        <dbReference type="Pfam" id="PF00646"/>
    </source>
</evidence>
<dbReference type="Pfam" id="PF24758">
    <property type="entry name" value="LRR_At5g56370"/>
    <property type="match status" value="1"/>
</dbReference>
<dbReference type="InterPro" id="IPR055411">
    <property type="entry name" value="LRR_FXL15/At3g58940/PEG3-like"/>
</dbReference>
<protein>
    <recommendedName>
        <fullName evidence="5">FBD domain-containing protein</fullName>
    </recommendedName>
</protein>
<comment type="caution">
    <text evidence="3">The sequence shown here is derived from an EMBL/GenBank/DDBJ whole genome shotgun (WGS) entry which is preliminary data.</text>
</comment>
<dbReference type="SUPFAM" id="SSF52047">
    <property type="entry name" value="RNI-like"/>
    <property type="match status" value="1"/>
</dbReference>
<name>A0A5J9UL02_9POAL</name>
<gene>
    <name evidence="3" type="ORF">EJB05_26326</name>
</gene>
<dbReference type="Gene3D" id="3.80.10.10">
    <property type="entry name" value="Ribonuclease Inhibitor"/>
    <property type="match status" value="1"/>
</dbReference>
<dbReference type="PANTHER" id="PTHR31900:SF30">
    <property type="entry name" value="SUPERFAMILY PROTEIN, PUTATIVE-RELATED"/>
    <property type="match status" value="1"/>
</dbReference>
<dbReference type="InterPro" id="IPR050232">
    <property type="entry name" value="FBL13/AtMIF1-like"/>
</dbReference>
<dbReference type="InterPro" id="IPR036047">
    <property type="entry name" value="F-box-like_dom_sf"/>
</dbReference>
<dbReference type="OrthoDB" id="695856at2759"/>